<dbReference type="Proteomes" id="UP001589838">
    <property type="component" value="Unassembled WGS sequence"/>
</dbReference>
<comment type="caution">
    <text evidence="2">The sequence shown here is derived from an EMBL/GenBank/DDBJ whole genome shotgun (WGS) entry which is preliminary data.</text>
</comment>
<keyword evidence="3" id="KW-1185">Reference proteome</keyword>
<name>A0ABV6KCJ4_9BACI</name>
<evidence type="ECO:0000256" key="1">
    <source>
        <dbReference type="SAM" id="MobiDB-lite"/>
    </source>
</evidence>
<dbReference type="RefSeq" id="WP_335958445.1">
    <property type="nucleotide sequence ID" value="NZ_JAXBLX010000001.1"/>
</dbReference>
<evidence type="ECO:0000313" key="2">
    <source>
        <dbReference type="EMBL" id="MFC0471042.1"/>
    </source>
</evidence>
<feature type="region of interest" description="Disordered" evidence="1">
    <location>
        <begin position="1"/>
        <end position="48"/>
    </location>
</feature>
<gene>
    <name evidence="2" type="ORF">ACFFHM_11260</name>
</gene>
<organism evidence="2 3">
    <name type="scientific">Halalkalibacter kiskunsagensis</name>
    <dbReference type="NCBI Taxonomy" id="1548599"/>
    <lineage>
        <taxon>Bacteria</taxon>
        <taxon>Bacillati</taxon>
        <taxon>Bacillota</taxon>
        <taxon>Bacilli</taxon>
        <taxon>Bacillales</taxon>
        <taxon>Bacillaceae</taxon>
        <taxon>Halalkalibacter</taxon>
    </lineage>
</organism>
<protein>
    <submittedName>
        <fullName evidence="2">Uncharacterized protein</fullName>
    </submittedName>
</protein>
<feature type="compositionally biased region" description="Basic residues" evidence="1">
    <location>
        <begin position="1"/>
        <end position="18"/>
    </location>
</feature>
<proteinExistence type="predicted"/>
<dbReference type="EMBL" id="JBHLUX010000029">
    <property type="protein sequence ID" value="MFC0471042.1"/>
    <property type="molecule type" value="Genomic_DNA"/>
</dbReference>
<accession>A0ABV6KCJ4</accession>
<feature type="compositionally biased region" description="Polar residues" evidence="1">
    <location>
        <begin position="20"/>
        <end position="30"/>
    </location>
</feature>
<evidence type="ECO:0000313" key="3">
    <source>
        <dbReference type="Proteomes" id="UP001589838"/>
    </source>
</evidence>
<sequence length="48" mass="5562">MKKNNSNRNTNKNKHRKNNGLSTENATNVEFATENDAQDLKNRNNRNC</sequence>
<reference evidence="2 3" key="1">
    <citation type="submission" date="2024-09" db="EMBL/GenBank/DDBJ databases">
        <authorList>
            <person name="Sun Q."/>
            <person name="Mori K."/>
        </authorList>
    </citation>
    <scope>NUCLEOTIDE SEQUENCE [LARGE SCALE GENOMIC DNA]</scope>
    <source>
        <strain evidence="2 3">NCAIM B.02610</strain>
    </source>
</reference>